<protein>
    <recommendedName>
        <fullName evidence="1">DUF4346 domain-containing protein</fullName>
    </recommendedName>
</protein>
<gene>
    <name evidence="2" type="ORF">B7O98_05625</name>
</gene>
<comment type="caution">
    <text evidence="2">The sequence shown here is derived from an EMBL/GenBank/DDBJ whole genome shotgun (WGS) entry which is preliminary data.</text>
</comment>
<accession>A0A2R7Y3M1</accession>
<dbReference type="InterPro" id="IPR025595">
    <property type="entry name" value="PterinBD-DUF4346"/>
</dbReference>
<dbReference type="AlphaFoldDB" id="A0A2R7Y3M1"/>
<feature type="domain" description="DUF4346" evidence="1">
    <location>
        <begin position="433"/>
        <end position="507"/>
    </location>
</feature>
<dbReference type="InterPro" id="IPR005236">
    <property type="entry name" value="Dihydropt_synth"/>
</dbReference>
<dbReference type="SUPFAM" id="SSF51717">
    <property type="entry name" value="Dihydropteroate synthetase-like"/>
    <property type="match status" value="1"/>
</dbReference>
<evidence type="ECO:0000259" key="1">
    <source>
        <dbReference type="Pfam" id="PF14251"/>
    </source>
</evidence>
<dbReference type="NCBIfam" id="TIGR00284">
    <property type="entry name" value="dihydropteroate synthase-like protein"/>
    <property type="match status" value="1"/>
</dbReference>
<dbReference type="Proteomes" id="UP000244093">
    <property type="component" value="Unassembled WGS sequence"/>
</dbReference>
<reference evidence="2" key="2">
    <citation type="journal article" date="2018" name="Syst. Appl. Microbiol.">
        <title>A new symbiotic nanoarchaeote (Candidatus Nanoclepta minutus) and its host (Zestosphaera tikiterensis gen. nov., sp. nov.) from a New Zealand hot spring.</title>
        <authorList>
            <person name="St John E."/>
            <person name="Liu Y."/>
            <person name="Podar M."/>
            <person name="Stott M.B."/>
            <person name="Meneghin J."/>
            <person name="Chen Z."/>
            <person name="Lagutin K."/>
            <person name="Mitchell K."/>
            <person name="Reysenbach A.L."/>
        </authorList>
    </citation>
    <scope>NUCLEOTIDE SEQUENCE [LARGE SCALE GENOMIC DNA]</scope>
    <source>
        <strain evidence="2">NZ3</strain>
    </source>
</reference>
<reference evidence="2" key="1">
    <citation type="submission" date="2017-04" db="EMBL/GenBank/DDBJ databases">
        <authorList>
            <person name="Afonso C.L."/>
            <person name="Miller P.J."/>
            <person name="Scott M.A."/>
            <person name="Spackman E."/>
            <person name="Goraichik I."/>
            <person name="Dimitrov K.M."/>
            <person name="Suarez D.L."/>
            <person name="Swayne D.E."/>
        </authorList>
    </citation>
    <scope>NUCLEOTIDE SEQUENCE</scope>
    <source>
        <strain evidence="2">NZ3</strain>
    </source>
</reference>
<organism evidence="2 3">
    <name type="scientific">Zestosphaera tikiterensis</name>
    <dbReference type="NCBI Taxonomy" id="1973259"/>
    <lineage>
        <taxon>Archaea</taxon>
        <taxon>Thermoproteota</taxon>
        <taxon>Thermoprotei</taxon>
        <taxon>Desulfurococcales</taxon>
        <taxon>Desulfurococcaceae</taxon>
        <taxon>Zestosphaera</taxon>
    </lineage>
</organism>
<proteinExistence type="predicted"/>
<dbReference type="Pfam" id="PF14251">
    <property type="entry name" value="PterinBD-DUF4346"/>
    <property type="match status" value="1"/>
</dbReference>
<evidence type="ECO:0000313" key="2">
    <source>
        <dbReference type="EMBL" id="PUA32151.1"/>
    </source>
</evidence>
<sequence length="516" mass="58172">MKVLLVTSVSARKLLEEVLKEVKTGDFILDAVVLDVPVASLATVNDVVKTLHKYKSKLSGYDLIILPGLVRGNAKRVEEEFNVKAIKGTKYVGDLPELLKLVRLGFEFSYETPADELIQEYLSKTYYDKVVNAIETKAPLFTVKNVKFTKTPPPLNLFFEYLMNEHNSLNEFNNLLSELKVSKYEGVVVGCNVECQNYGEVMKYVNLALNERLVVGIDVPIDLTKVDIVKDLLRLPDMIFNVTSKDLDVLTKYLSSEQVVVVVPSKEGLKDVEEEINEIIYKLNEVGINKVLIDPVVKPPMLGFYESLIRYSTLNAKTPYPLLIGFSNVYELLDVDSHGVLVLLSSIAFELGISSVLITESSVKAGGALKEASISREMIYRAYVKKSPPINVGVDLLIVKDKRKLTVKPPKVEEGRITYVTDVIPPKMEASYYLKIYVNHEEGNIIVDVVSRESDEVLKRYVGKNPLSIGRKLLRDYMLSAEHVLYLGYELSKAETSLKLRKNYVQDEDLFKFSYA</sequence>
<name>A0A2R7Y3M1_9CREN</name>
<evidence type="ECO:0000313" key="3">
    <source>
        <dbReference type="Proteomes" id="UP000244093"/>
    </source>
</evidence>
<dbReference type="EMBL" id="NBVN01000004">
    <property type="protein sequence ID" value="PUA32151.1"/>
    <property type="molecule type" value="Genomic_DNA"/>
</dbReference>
<dbReference type="InterPro" id="IPR011005">
    <property type="entry name" value="Dihydropteroate_synth-like_sf"/>
</dbReference>